<evidence type="ECO:0000313" key="12">
    <source>
        <dbReference type="EMBL" id="BES88656.1"/>
    </source>
</evidence>
<evidence type="ECO:0000256" key="4">
    <source>
        <dbReference type="ARBA" id="ARBA00022475"/>
    </source>
</evidence>
<comment type="subcellular location">
    <subcellularLocation>
        <location evidence="1">Cell membrane</location>
        <topology evidence="1">Multi-pass membrane protein</topology>
    </subcellularLocation>
</comment>
<dbReference type="InterPro" id="IPR038377">
    <property type="entry name" value="Na/Glc_symporter_sf"/>
</dbReference>
<proteinExistence type="inferred from homology"/>
<protein>
    <submittedName>
        <fullName evidence="12">Sodium-coupled monocarboxylate transporter</fullName>
    </submittedName>
</protein>
<accession>A0ABN7A8M0</accession>
<feature type="transmembrane region" description="Helical" evidence="11">
    <location>
        <begin position="401"/>
        <end position="421"/>
    </location>
</feature>
<feature type="transmembrane region" description="Helical" evidence="11">
    <location>
        <begin position="478"/>
        <end position="501"/>
    </location>
</feature>
<keyword evidence="13" id="KW-1185">Reference proteome</keyword>
<feature type="transmembrane region" description="Helical" evidence="11">
    <location>
        <begin position="1209"/>
        <end position="1232"/>
    </location>
</feature>
<evidence type="ECO:0000256" key="3">
    <source>
        <dbReference type="ARBA" id="ARBA00022448"/>
    </source>
</evidence>
<keyword evidence="8" id="KW-0406">Ion transport</keyword>
<feature type="transmembrane region" description="Helical" evidence="11">
    <location>
        <begin position="261"/>
        <end position="284"/>
    </location>
</feature>
<feature type="transmembrane region" description="Helical" evidence="11">
    <location>
        <begin position="1016"/>
        <end position="1040"/>
    </location>
</feature>
<dbReference type="CDD" id="cd11492">
    <property type="entry name" value="SLC5sbd_NIS-SMVT"/>
    <property type="match status" value="2"/>
</dbReference>
<keyword evidence="9 11" id="KW-0472">Membrane</keyword>
<dbReference type="Pfam" id="PF00474">
    <property type="entry name" value="SSF"/>
    <property type="match status" value="2"/>
</dbReference>
<dbReference type="Gene3D" id="1.20.1730.10">
    <property type="entry name" value="Sodium/glucose cotransporter"/>
    <property type="match status" value="2"/>
</dbReference>
<evidence type="ECO:0000256" key="7">
    <source>
        <dbReference type="ARBA" id="ARBA00023053"/>
    </source>
</evidence>
<evidence type="ECO:0000256" key="11">
    <source>
        <dbReference type="SAM" id="Phobius"/>
    </source>
</evidence>
<keyword evidence="6 11" id="KW-1133">Transmembrane helix</keyword>
<dbReference type="Pfam" id="PF00335">
    <property type="entry name" value="Tetraspanin"/>
    <property type="match status" value="1"/>
</dbReference>
<evidence type="ECO:0000313" key="13">
    <source>
        <dbReference type="Proteomes" id="UP001307889"/>
    </source>
</evidence>
<dbReference type="SUPFAM" id="SSF48652">
    <property type="entry name" value="Tetraspanin"/>
    <property type="match status" value="1"/>
</dbReference>
<feature type="transmembrane region" description="Helical" evidence="11">
    <location>
        <begin position="941"/>
        <end position="963"/>
    </location>
</feature>
<feature type="transmembrane region" description="Helical" evidence="11">
    <location>
        <begin position="1121"/>
        <end position="1139"/>
    </location>
</feature>
<organism evidence="12 13">
    <name type="scientific">Nesidiocoris tenuis</name>
    <dbReference type="NCBI Taxonomy" id="355587"/>
    <lineage>
        <taxon>Eukaryota</taxon>
        <taxon>Metazoa</taxon>
        <taxon>Ecdysozoa</taxon>
        <taxon>Arthropoda</taxon>
        <taxon>Hexapoda</taxon>
        <taxon>Insecta</taxon>
        <taxon>Pterygota</taxon>
        <taxon>Neoptera</taxon>
        <taxon>Paraneoptera</taxon>
        <taxon>Hemiptera</taxon>
        <taxon>Heteroptera</taxon>
        <taxon>Panheteroptera</taxon>
        <taxon>Cimicomorpha</taxon>
        <taxon>Miridae</taxon>
        <taxon>Dicyphina</taxon>
        <taxon>Nesidiocoris</taxon>
    </lineage>
</organism>
<sequence length="1532" mass="168097">MSASHLMPPPKDQTGQFNRNSARLTTKHQLEKPKWSDVAGDSEMEVLMARRARAVFYAFLACLLGFGITLICVGSKNISAIDEYSLWVRSSEESAPILALISGCFILALIVLGFVSAFKELKPGLLAFAGILSIVTVIEIVGGALAANGSARSTSSLQHKMEESMPQYLSQETIKQTWDKLQINMECCGSLDSKQWKDVTASKGPPSSCCGKKINEPAETGSKLTTKPSVNQQFCLPKEKVFRQGCYRPLSAYIKTSMDEIAYVCLIFSFFQIFIIALAVYLAFAIKRERDVKVAVLEVFKEGSESALSRRTEAERAISTISPAVSFENHLFGRIARDKSDSFPQMDKRRDLSQLFDWVEYTVFGLSLSISLVIGIYYGFIKKKGQNTVEGYVLGQKEIKLLPMAMSLVSSFISGIALLGLGAEAYVYGTQYFLSFVGMTGVVVVNVYFFLPVFYDLQVISIYEYFERRFNRTVRKAASLIFVFYLITYIPIVIYAPALALNQVAKINVHLITPIVCTICIFYTSVGGLKAVVLTDMLQTFNMIGAMIIVVVCGFYYTGGVAHVFETVNASGRWEWFNMDPYPTTRIAFWSSTLGMMLHWSSETTVNPSFVQRFTALPTLSLAKKSAIWLGVGVVFFRTMAGLIGLLAYAKYHGCDPLATKMVSKSDQISPFFVLDVTGHLKGLPGLYMSGIFAAALSSMSTGLNTIAATVYDDLVLPCYKIPPSGEKASNIMKLLSVLFGLICVALIYLVEKLGPILEMSVSLGGATSGILLAAFSFGMFVPFGNTKGMAWGGVVGMILGAWLISGAKMAQIKGLLVQPTKPVSIEDCPFNVTTAVTNSTSIIPMDAEEVFPIFKMSVFYYSTFTFLCTIIPAILVSWLTGGNGDKPLDPKLFSPYVHKYLKNRTQSHADKKISDTNGSQIRPDLEMETGGKDLSLLFDWFEYTVFSLTLAISLVVGIYYGFVKKQGQNTKEGYILGQKQIKLLPMATSLIASFISGIALLGLGAEAYTYGTQYFISNITVFVVVLINIVFFLPVLYKLQVISVYEYVERRFDRNIRKAASLIFAFYLVTYIPVVIYAPALALNQVAKINIHLITPVVCSVCIFYTSIGGLKAVVFTDMLQTFIMVGSMVTVVVYGISYTGSISNTLDIIKAGERWEWFNLDPDPSVRVSFWSATVGMGIYWTAETSINPAFVQRFIALPTEAMARKAAIWMAVGSTFFRTLAGITGLLAYAKYRSCDPISAKIVTKPDQIPPYFVLDVAGHLRGLPGVYMSGIFAAALSTMSTGLNTIAATVYEDLVLPCLKEQPSEQKASNLMKLLSVIFGIICVCLIYLVEKLGSILEMSISLGGASCGVLLTIFVMGMFVPFGNSKGVAFGSTAGMLLGAWLITGAKMARAKGLISYPEKPISVADCAGNFSLTLNNSSQIDLSAAEEVFPVFRLSPFFYGASIFLFSMIVAILVSWFTGGNQGKSLDRNLFSPYVRKYLNNRKQDTPEQKVIGFNENHLYIGVPTKDAELNVDEVALNEINKTPSS</sequence>
<dbReference type="Gene3D" id="1.10.1450.10">
    <property type="entry name" value="Tetraspanin"/>
    <property type="match status" value="1"/>
</dbReference>
<dbReference type="InterPro" id="IPR018499">
    <property type="entry name" value="Tetraspanin/Peripherin"/>
</dbReference>
<name>A0ABN7A8M0_9HEMI</name>
<feature type="transmembrane region" description="Helical" evidence="11">
    <location>
        <begin position="627"/>
        <end position="649"/>
    </location>
</feature>
<feature type="transmembrane region" description="Helical" evidence="11">
    <location>
        <begin position="1090"/>
        <end position="1109"/>
    </location>
</feature>
<feature type="transmembrane region" description="Helical" evidence="11">
    <location>
        <begin position="54"/>
        <end position="74"/>
    </location>
</feature>
<keyword evidence="5 11" id="KW-0812">Transmembrane</keyword>
<dbReference type="CDD" id="cd03127">
    <property type="entry name" value="tetraspanin_LEL"/>
    <property type="match status" value="1"/>
</dbReference>
<dbReference type="NCBIfam" id="TIGR00813">
    <property type="entry name" value="sss"/>
    <property type="match status" value="2"/>
</dbReference>
<comment type="similarity">
    <text evidence="2">Belongs to the sodium:solute symporter (SSF) (TC 2.A.21) family.</text>
</comment>
<dbReference type="PROSITE" id="PS50283">
    <property type="entry name" value="NA_SOLUT_SYMP_3"/>
    <property type="match status" value="2"/>
</dbReference>
<dbReference type="InterPro" id="IPR051163">
    <property type="entry name" value="Sodium:Solute_Symporter_SSF"/>
</dbReference>
<keyword evidence="3" id="KW-0813">Transport</keyword>
<dbReference type="EMBL" id="AP028909">
    <property type="protein sequence ID" value="BES88656.1"/>
    <property type="molecule type" value="Genomic_DNA"/>
</dbReference>
<dbReference type="InterPro" id="IPR001734">
    <property type="entry name" value="Na/solute_symporter"/>
</dbReference>
<feature type="transmembrane region" description="Helical" evidence="11">
    <location>
        <begin position="1373"/>
        <end position="1391"/>
    </location>
</feature>
<feature type="transmembrane region" description="Helical" evidence="11">
    <location>
        <begin position="1346"/>
        <end position="1367"/>
    </location>
</feature>
<keyword evidence="4" id="KW-1003">Cell membrane</keyword>
<feature type="transmembrane region" description="Helical" evidence="11">
    <location>
        <begin position="732"/>
        <end position="751"/>
    </location>
</feature>
<keyword evidence="7" id="KW-0915">Sodium</keyword>
<feature type="transmembrane region" description="Helical" evidence="11">
    <location>
        <begin position="790"/>
        <end position="808"/>
    </location>
</feature>
<feature type="transmembrane region" description="Helical" evidence="11">
    <location>
        <begin position="124"/>
        <end position="147"/>
    </location>
</feature>
<feature type="transmembrane region" description="Helical" evidence="11">
    <location>
        <begin position="859"/>
        <end position="880"/>
    </location>
</feature>
<reference evidence="12 13" key="1">
    <citation type="submission" date="2023-09" db="EMBL/GenBank/DDBJ databases">
        <title>Nesidiocoris tenuis whole genome shotgun sequence.</title>
        <authorList>
            <person name="Shibata T."/>
            <person name="Shimoda M."/>
            <person name="Kobayashi T."/>
            <person name="Uehara T."/>
        </authorList>
    </citation>
    <scope>NUCLEOTIDE SEQUENCE [LARGE SCALE GENOMIC DNA]</scope>
    <source>
        <strain evidence="12 13">Japan</strain>
    </source>
</reference>
<dbReference type="PANTHER" id="PTHR42985">
    <property type="entry name" value="SODIUM-COUPLED MONOCARBOXYLATE TRANSPORTER"/>
    <property type="match status" value="1"/>
</dbReference>
<evidence type="ECO:0000256" key="1">
    <source>
        <dbReference type="ARBA" id="ARBA00004651"/>
    </source>
</evidence>
<feature type="transmembrane region" description="Helical" evidence="11">
    <location>
        <begin position="1061"/>
        <end position="1084"/>
    </location>
</feature>
<dbReference type="InterPro" id="IPR008952">
    <property type="entry name" value="Tetraspanin_EC2_sf"/>
</dbReference>
<feature type="transmembrane region" description="Helical" evidence="11">
    <location>
        <begin position="358"/>
        <end position="380"/>
    </location>
</feature>
<dbReference type="PANTHER" id="PTHR42985:SF21">
    <property type="entry name" value="SODIUM-DEPENDENT MULTIVITAMIN TRANSPORTER-LIKE PROTEIN"/>
    <property type="match status" value="1"/>
</dbReference>
<evidence type="ECO:0000256" key="10">
    <source>
        <dbReference type="ARBA" id="ARBA00023201"/>
    </source>
</evidence>
<feature type="transmembrane region" description="Helical" evidence="11">
    <location>
        <begin position="433"/>
        <end position="457"/>
    </location>
</feature>
<feature type="transmembrane region" description="Helical" evidence="11">
    <location>
        <begin position="507"/>
        <end position="529"/>
    </location>
</feature>
<gene>
    <name evidence="12" type="ORF">NTJ_01463</name>
</gene>
<feature type="transmembrane region" description="Helical" evidence="11">
    <location>
        <begin position="1315"/>
        <end position="1334"/>
    </location>
</feature>
<evidence type="ECO:0000256" key="6">
    <source>
        <dbReference type="ARBA" id="ARBA00022989"/>
    </source>
</evidence>
<evidence type="ECO:0000256" key="5">
    <source>
        <dbReference type="ARBA" id="ARBA00022692"/>
    </source>
</evidence>
<feature type="transmembrane region" description="Helical" evidence="11">
    <location>
        <begin position="1443"/>
        <end position="1463"/>
    </location>
</feature>
<feature type="transmembrane region" description="Helical" evidence="11">
    <location>
        <begin position="984"/>
        <end position="1004"/>
    </location>
</feature>
<evidence type="ECO:0000256" key="2">
    <source>
        <dbReference type="ARBA" id="ARBA00006434"/>
    </source>
</evidence>
<keyword evidence="10" id="KW-0739">Sodium transport</keyword>
<evidence type="ECO:0000256" key="8">
    <source>
        <dbReference type="ARBA" id="ARBA00023065"/>
    </source>
</evidence>
<feature type="transmembrane region" description="Helical" evidence="11">
    <location>
        <begin position="95"/>
        <end position="118"/>
    </location>
</feature>
<evidence type="ECO:0000256" key="9">
    <source>
        <dbReference type="ARBA" id="ARBA00023136"/>
    </source>
</evidence>
<feature type="transmembrane region" description="Helical" evidence="11">
    <location>
        <begin position="763"/>
        <end position="784"/>
    </location>
</feature>
<dbReference type="Proteomes" id="UP001307889">
    <property type="component" value="Chromosome 1"/>
</dbReference>
<feature type="transmembrane region" description="Helical" evidence="11">
    <location>
        <begin position="541"/>
        <end position="559"/>
    </location>
</feature>
<feature type="transmembrane region" description="Helical" evidence="11">
    <location>
        <begin position="687"/>
        <end position="712"/>
    </location>
</feature>